<protein>
    <recommendedName>
        <fullName evidence="4">Ig-like domain-containing protein</fullName>
    </recommendedName>
</protein>
<sequence length="386" mass="41825">MNKLLKSSVTVVAVSLMVIGATSAYFSDTEVSSGNTFTTGRIDLKVDSQCTYNGVPSTECGTWGETDLTNEKFFNFVDLKPGDFGENTISLHVIDNDAYVCATIDNMLETDLDVTEPESVLDNMMTGPGYGELAQELHFFAWADDGDNVWESGETPLFSNVSGPASDVLDGVVYDIHTPANSTVMAGNSTEYLGVYWCYGALTVDSSAHTLSCDGSSVSNFTQSDSLSADIRFYVEQARNNSSFVCPTSVRTVAVLDNKDAIWNPIEDGMRGVLRFMSEAPTFDFDLTVSGLTASTSYTLLYYADPWPGTNGVEIDTFVTDGSGNAIVSNSVELGMNLPVPVDANYPTGAKIWVIPSIDWDGTQMIDWNPSMYLFDLGLVSYTDLP</sequence>
<keyword evidence="1" id="KW-0732">Signal</keyword>
<accession>A0A2M7TH83</accession>
<dbReference type="InterPro" id="IPR022121">
    <property type="entry name" value="Peptidase_M73_camelysin"/>
</dbReference>
<evidence type="ECO:0008006" key="4">
    <source>
        <dbReference type="Google" id="ProtNLM"/>
    </source>
</evidence>
<evidence type="ECO:0000313" key="3">
    <source>
        <dbReference type="Proteomes" id="UP000228920"/>
    </source>
</evidence>
<dbReference type="NCBIfam" id="TIGR04088">
    <property type="entry name" value="cognate_SipW"/>
    <property type="match status" value="1"/>
</dbReference>
<name>A0A2M7TH83_UNCKA</name>
<dbReference type="Proteomes" id="UP000228920">
    <property type="component" value="Unassembled WGS sequence"/>
</dbReference>
<evidence type="ECO:0000313" key="2">
    <source>
        <dbReference type="EMBL" id="PIZ45529.1"/>
    </source>
</evidence>
<feature type="signal peptide" evidence="1">
    <location>
        <begin position="1"/>
        <end position="24"/>
    </location>
</feature>
<dbReference type="InterPro" id="IPR023833">
    <property type="entry name" value="Signal_pept_SipW-depend-type"/>
</dbReference>
<dbReference type="Pfam" id="PF12389">
    <property type="entry name" value="Peptidase_M73"/>
    <property type="match status" value="1"/>
</dbReference>
<gene>
    <name evidence="2" type="ORF">COY32_05165</name>
</gene>
<reference evidence="3" key="1">
    <citation type="submission" date="2017-09" db="EMBL/GenBank/DDBJ databases">
        <title>Depth-based differentiation of microbial function through sediment-hosted aquifers and enrichment of novel symbionts in the deep terrestrial subsurface.</title>
        <authorList>
            <person name="Probst A.J."/>
            <person name="Ladd B."/>
            <person name="Jarett J.K."/>
            <person name="Geller-Mcgrath D.E."/>
            <person name="Sieber C.M.K."/>
            <person name="Emerson J.B."/>
            <person name="Anantharaman K."/>
            <person name="Thomas B.C."/>
            <person name="Malmstrom R."/>
            <person name="Stieglmeier M."/>
            <person name="Klingl A."/>
            <person name="Woyke T."/>
            <person name="Ryan C.M."/>
            <person name="Banfield J.F."/>
        </authorList>
    </citation>
    <scope>NUCLEOTIDE SEQUENCE [LARGE SCALE GENOMIC DNA]</scope>
</reference>
<comment type="caution">
    <text evidence="2">The sequence shown here is derived from an EMBL/GenBank/DDBJ whole genome shotgun (WGS) entry which is preliminary data.</text>
</comment>
<proteinExistence type="predicted"/>
<organism evidence="2 3">
    <name type="scientific">candidate division WWE3 bacterium CG_4_10_14_0_2_um_filter_41_14</name>
    <dbReference type="NCBI Taxonomy" id="1975072"/>
    <lineage>
        <taxon>Bacteria</taxon>
        <taxon>Katanobacteria</taxon>
    </lineage>
</organism>
<dbReference type="EMBL" id="PFNL01000132">
    <property type="protein sequence ID" value="PIZ45529.1"/>
    <property type="molecule type" value="Genomic_DNA"/>
</dbReference>
<feature type="chain" id="PRO_5014935029" description="Ig-like domain-containing protein" evidence="1">
    <location>
        <begin position="25"/>
        <end position="386"/>
    </location>
</feature>
<evidence type="ECO:0000256" key="1">
    <source>
        <dbReference type="SAM" id="SignalP"/>
    </source>
</evidence>
<dbReference type="AlphaFoldDB" id="A0A2M7TH83"/>